<dbReference type="Proteomes" id="UP000679220">
    <property type="component" value="Unassembled WGS sequence"/>
</dbReference>
<dbReference type="InterPro" id="IPR050126">
    <property type="entry name" value="Ap4A_hydrolase"/>
</dbReference>
<sequence>MSGRLLAIGDIHGCYCSLNTMVEEQLKLKKEDILILLGDYIDRGPQSKEVLDYIIRLISDGYQIIPLLGNHEEMLLKALDDYKYFVGWHYNGGYTTLESFGVSEPNEIGDGYFKFLRQLKYCHMDGRRIFVHAGFNDELDNTFEDTTAMLWSRNVQYSNPMLSKRTIIHGHSIISLDACQRLVESDSSVINIDTGCFMGEYSDTGYLTAIQFPEKLLFHVAYCR</sequence>
<dbReference type="RefSeq" id="WP_212193106.1">
    <property type="nucleotide sequence ID" value="NZ_JAGTAR010000048.1"/>
</dbReference>
<dbReference type="EMBL" id="JAGTAR010000048">
    <property type="protein sequence ID" value="MBR8538083.1"/>
    <property type="molecule type" value="Genomic_DNA"/>
</dbReference>
<dbReference type="CDD" id="cd00144">
    <property type="entry name" value="MPP_PPP_family"/>
    <property type="match status" value="1"/>
</dbReference>
<name>A0A941F7B7_9BACT</name>
<accession>A0A941F7B7</accession>
<evidence type="ECO:0000259" key="1">
    <source>
        <dbReference type="Pfam" id="PF00149"/>
    </source>
</evidence>
<evidence type="ECO:0000313" key="3">
    <source>
        <dbReference type="Proteomes" id="UP000679220"/>
    </source>
</evidence>
<dbReference type="GO" id="GO:0008803">
    <property type="term" value="F:bis(5'-nucleosyl)-tetraphosphatase (symmetrical) activity"/>
    <property type="evidence" value="ECO:0007669"/>
    <property type="project" value="TreeGrafter"/>
</dbReference>
<dbReference type="InterPro" id="IPR004843">
    <property type="entry name" value="Calcineurin-like_PHP"/>
</dbReference>
<keyword evidence="3" id="KW-1185">Reference proteome</keyword>
<feature type="domain" description="Calcineurin-like phosphoesterase" evidence="1">
    <location>
        <begin position="4"/>
        <end position="174"/>
    </location>
</feature>
<protein>
    <submittedName>
        <fullName evidence="2">Serine/threonine protein phosphatase</fullName>
    </submittedName>
</protein>
<evidence type="ECO:0000313" key="2">
    <source>
        <dbReference type="EMBL" id="MBR8538083.1"/>
    </source>
</evidence>
<reference evidence="2" key="2">
    <citation type="submission" date="2021-04" db="EMBL/GenBank/DDBJ databases">
        <authorList>
            <person name="Zhang T."/>
            <person name="Zhang Y."/>
            <person name="Lu D."/>
            <person name="Zuo D."/>
            <person name="Du Z."/>
        </authorList>
    </citation>
    <scope>NUCLEOTIDE SEQUENCE</scope>
    <source>
        <strain evidence="2">JR1</strain>
    </source>
</reference>
<proteinExistence type="predicted"/>
<dbReference type="PANTHER" id="PTHR42850">
    <property type="entry name" value="METALLOPHOSPHOESTERASE"/>
    <property type="match status" value="1"/>
</dbReference>
<dbReference type="PANTHER" id="PTHR42850:SF4">
    <property type="entry name" value="ZINC-DEPENDENT ENDOPOLYPHOSPHATASE"/>
    <property type="match status" value="1"/>
</dbReference>
<comment type="caution">
    <text evidence="2">The sequence shown here is derived from an EMBL/GenBank/DDBJ whole genome shotgun (WGS) entry which is preliminary data.</text>
</comment>
<reference evidence="2" key="1">
    <citation type="journal article" date="2018" name="Int. J. Syst. Evol. Microbiol.">
        <title>Carboxylicivirga sediminis sp. nov., isolated from coastal sediment.</title>
        <authorList>
            <person name="Wang F.Q."/>
            <person name="Ren L.H."/>
            <person name="Zou R.J."/>
            <person name="Sun Y.Z."/>
            <person name="Liu X.J."/>
            <person name="Jiang F."/>
            <person name="Liu L.J."/>
        </authorList>
    </citation>
    <scope>NUCLEOTIDE SEQUENCE</scope>
    <source>
        <strain evidence="2">JR1</strain>
    </source>
</reference>
<dbReference type="AlphaFoldDB" id="A0A941F7B7"/>
<dbReference type="Gene3D" id="3.60.21.10">
    <property type="match status" value="1"/>
</dbReference>
<dbReference type="GO" id="GO:0016791">
    <property type="term" value="F:phosphatase activity"/>
    <property type="evidence" value="ECO:0007669"/>
    <property type="project" value="TreeGrafter"/>
</dbReference>
<dbReference type="GO" id="GO:0110154">
    <property type="term" value="P:RNA decapping"/>
    <property type="evidence" value="ECO:0007669"/>
    <property type="project" value="TreeGrafter"/>
</dbReference>
<dbReference type="InterPro" id="IPR029052">
    <property type="entry name" value="Metallo-depent_PP-like"/>
</dbReference>
<organism evidence="2 3">
    <name type="scientific">Carboxylicivirga sediminis</name>
    <dbReference type="NCBI Taxonomy" id="2006564"/>
    <lineage>
        <taxon>Bacteria</taxon>
        <taxon>Pseudomonadati</taxon>
        <taxon>Bacteroidota</taxon>
        <taxon>Bacteroidia</taxon>
        <taxon>Marinilabiliales</taxon>
        <taxon>Marinilabiliaceae</taxon>
        <taxon>Carboxylicivirga</taxon>
    </lineage>
</organism>
<dbReference type="GO" id="GO:0005737">
    <property type="term" value="C:cytoplasm"/>
    <property type="evidence" value="ECO:0007669"/>
    <property type="project" value="TreeGrafter"/>
</dbReference>
<dbReference type="SUPFAM" id="SSF56300">
    <property type="entry name" value="Metallo-dependent phosphatases"/>
    <property type="match status" value="1"/>
</dbReference>
<dbReference type="Pfam" id="PF00149">
    <property type="entry name" value="Metallophos"/>
    <property type="match status" value="1"/>
</dbReference>
<gene>
    <name evidence="2" type="ORF">KDU71_21110</name>
</gene>